<gene>
    <name evidence="15" type="ORF">TrST_g1629</name>
</gene>
<dbReference type="GO" id="GO:0004674">
    <property type="term" value="F:protein serine/threonine kinase activity"/>
    <property type="evidence" value="ECO:0007669"/>
    <property type="project" value="UniProtKB-KW"/>
</dbReference>
<evidence type="ECO:0000256" key="2">
    <source>
        <dbReference type="ARBA" id="ARBA00012513"/>
    </source>
</evidence>
<comment type="catalytic activity">
    <reaction evidence="10">
        <text>L-threonyl-[protein] + ATP = O-phospho-L-threonyl-[protein] + ADP + H(+)</text>
        <dbReference type="Rhea" id="RHEA:46608"/>
        <dbReference type="Rhea" id="RHEA-COMP:11060"/>
        <dbReference type="Rhea" id="RHEA-COMP:11605"/>
        <dbReference type="ChEBI" id="CHEBI:15378"/>
        <dbReference type="ChEBI" id="CHEBI:30013"/>
        <dbReference type="ChEBI" id="CHEBI:30616"/>
        <dbReference type="ChEBI" id="CHEBI:61977"/>
        <dbReference type="ChEBI" id="CHEBI:456216"/>
        <dbReference type="EC" id="2.7.11.1"/>
    </reaction>
</comment>
<dbReference type="InterPro" id="IPR014009">
    <property type="entry name" value="PIK_FAT"/>
</dbReference>
<dbReference type="InterPro" id="IPR011009">
    <property type="entry name" value="Kinase-like_dom_sf"/>
</dbReference>
<protein>
    <recommendedName>
        <fullName evidence="2">non-specific serine/threonine protein kinase</fullName>
        <ecNumber evidence="2">2.7.11.1</ecNumber>
    </recommendedName>
</protein>
<dbReference type="InterPro" id="IPR038980">
    <property type="entry name" value="ATM_plant"/>
</dbReference>
<evidence type="ECO:0000256" key="1">
    <source>
        <dbReference type="ARBA" id="ARBA00004123"/>
    </source>
</evidence>
<evidence type="ECO:0000313" key="16">
    <source>
        <dbReference type="Proteomes" id="UP001165085"/>
    </source>
</evidence>
<dbReference type="Proteomes" id="UP001165085">
    <property type="component" value="Unassembled WGS sequence"/>
</dbReference>
<dbReference type="InterPro" id="IPR016024">
    <property type="entry name" value="ARM-type_fold"/>
</dbReference>
<dbReference type="PROSITE" id="PS00916">
    <property type="entry name" value="PI3_4_KINASE_2"/>
    <property type="match status" value="1"/>
</dbReference>
<dbReference type="SUPFAM" id="SSF48371">
    <property type="entry name" value="ARM repeat"/>
    <property type="match status" value="1"/>
</dbReference>
<evidence type="ECO:0000256" key="8">
    <source>
        <dbReference type="ARBA" id="ARBA00022840"/>
    </source>
</evidence>
<dbReference type="PROSITE" id="PS51190">
    <property type="entry name" value="FATC"/>
    <property type="match status" value="1"/>
</dbReference>
<proteinExistence type="predicted"/>
<evidence type="ECO:0000259" key="13">
    <source>
        <dbReference type="PROSITE" id="PS51189"/>
    </source>
</evidence>
<keyword evidence="4" id="KW-0808">Transferase</keyword>
<dbReference type="InterPro" id="IPR036940">
    <property type="entry name" value="PI3/4_kinase_cat_sf"/>
</dbReference>
<feature type="compositionally biased region" description="Acidic residues" evidence="11">
    <location>
        <begin position="3250"/>
        <end position="3270"/>
    </location>
</feature>
<dbReference type="Pfam" id="PF02260">
    <property type="entry name" value="FATC"/>
    <property type="match status" value="1"/>
</dbReference>
<dbReference type="PROSITE" id="PS00915">
    <property type="entry name" value="PI3_4_KINASE_1"/>
    <property type="match status" value="1"/>
</dbReference>
<dbReference type="SMART" id="SM01343">
    <property type="entry name" value="FATC"/>
    <property type="match status" value="1"/>
</dbReference>
<evidence type="ECO:0000256" key="9">
    <source>
        <dbReference type="ARBA" id="ARBA00023242"/>
    </source>
</evidence>
<name>A0A9W6ZZX2_9STRA</name>
<evidence type="ECO:0000256" key="5">
    <source>
        <dbReference type="ARBA" id="ARBA00022741"/>
    </source>
</evidence>
<comment type="subcellular location">
    <subcellularLocation>
        <location evidence="1">Nucleus</location>
    </subcellularLocation>
</comment>
<dbReference type="CDD" id="cd05171">
    <property type="entry name" value="PIKKc_ATM"/>
    <property type="match status" value="1"/>
</dbReference>
<evidence type="ECO:0000259" key="14">
    <source>
        <dbReference type="PROSITE" id="PS51190"/>
    </source>
</evidence>
<dbReference type="InterPro" id="IPR000403">
    <property type="entry name" value="PI3/4_kinase_cat_dom"/>
</dbReference>
<dbReference type="PROSITE" id="PS51257">
    <property type="entry name" value="PROKAR_LIPOPROTEIN"/>
    <property type="match status" value="1"/>
</dbReference>
<dbReference type="GO" id="GO:0005634">
    <property type="term" value="C:nucleus"/>
    <property type="evidence" value="ECO:0007669"/>
    <property type="project" value="UniProtKB-SubCell"/>
</dbReference>
<feature type="region of interest" description="Disordered" evidence="11">
    <location>
        <begin position="2066"/>
        <end position="2086"/>
    </location>
</feature>
<dbReference type="EMBL" id="BRXY01000084">
    <property type="protein sequence ID" value="GMH63419.1"/>
    <property type="molecule type" value="Genomic_DNA"/>
</dbReference>
<dbReference type="PROSITE" id="PS50290">
    <property type="entry name" value="PI3_4_KINASE_3"/>
    <property type="match status" value="1"/>
</dbReference>
<dbReference type="SUPFAM" id="SSF56112">
    <property type="entry name" value="Protein kinase-like (PK-like)"/>
    <property type="match status" value="1"/>
</dbReference>
<keyword evidence="9" id="KW-0539">Nucleus</keyword>
<keyword evidence="7" id="KW-0418">Kinase</keyword>
<organism evidence="15 16">
    <name type="scientific">Triparma strigata</name>
    <dbReference type="NCBI Taxonomy" id="1606541"/>
    <lineage>
        <taxon>Eukaryota</taxon>
        <taxon>Sar</taxon>
        <taxon>Stramenopiles</taxon>
        <taxon>Ochrophyta</taxon>
        <taxon>Bolidophyceae</taxon>
        <taxon>Parmales</taxon>
        <taxon>Triparmaceae</taxon>
        <taxon>Triparma</taxon>
    </lineage>
</organism>
<evidence type="ECO:0000256" key="10">
    <source>
        <dbReference type="ARBA" id="ARBA00047899"/>
    </source>
</evidence>
<dbReference type="InterPro" id="IPR044107">
    <property type="entry name" value="PIKKc_ATM"/>
</dbReference>
<feature type="region of interest" description="Disordered" evidence="11">
    <location>
        <begin position="3244"/>
        <end position="3298"/>
    </location>
</feature>
<dbReference type="EC" id="2.7.11.1" evidence="2"/>
<dbReference type="InterPro" id="IPR003152">
    <property type="entry name" value="FATC_dom"/>
</dbReference>
<dbReference type="PANTHER" id="PTHR37079">
    <property type="entry name" value="SERINE/THREONINE-PROTEIN KINASE ATM"/>
    <property type="match status" value="1"/>
</dbReference>
<feature type="domain" description="FATC" evidence="14">
    <location>
        <begin position="3319"/>
        <end position="3351"/>
    </location>
</feature>
<feature type="region of interest" description="Disordered" evidence="11">
    <location>
        <begin position="1593"/>
        <end position="1613"/>
    </location>
</feature>
<keyword evidence="5" id="KW-0547">Nucleotide-binding</keyword>
<sequence length="3351" mass="371550">MPKRSRSVTTPTHQSNVTAQNLSTLFQACSGLRANTISARRQAALKIHGILTNASTRKVLNAMATTSYYASKQGFDTQTEVRGEMSSLYNLLVESTLNHLNLCLHSKSNKFSHDDLTVLSKIVTCIDVDHITALQKESVRSTDYLSPGSVCKPHEPFQYNPQNPFGLNVIPEDLHPASYLAAGTVDLLCSHCIKVLSSEDNVVLFQDTFATLTHILNHGSHYLVGVKGITIENLLSLLTDSRCKLTLAQQSKLLYLLLQTLAKYDRLTTSYASRLIPILLATVNQAKSNFALSTNEQLLLNSVRSLTAVLNRPGLPAVYEDDLTRVVRIVLGIAGKCDWANFVHLVTFLNAFGQHFPNSDLAWGVVEVVFEKRWEDGKRKRGGEDVVTKCAGLWVRIYEDGVATKRRRKQIKNGEYLLDSEGQSNSISPSASPSSPSQAPTDESIVSTVLLEKIDNPKLKLTRQIWCIIHNICTTNEAPEKYLDTRVIFDKATMALENNIFPANDEESNGLLWKIVEKLVNPSNYKQILPLLQLPRYESYQSSLYPVLARKANFDVGDGYGVEEVVRFVDVNVKVAGGGASRREKITKLIATEIREILIELAFHFEAKCTFSELKKLEQLSSKLQTLTLGGLHDPENWKIKLLFNSNLQLPDVSSPRPQSTSITTANVVTPTTTSNLQNLAISVLPSPPSDVYGPHYLTDTIIRLVLTANLKTTSELISAAVKMYTKNLPKLATTKPIFTRCSLLMRNILAYGMRLNLDLESKTEIKNLRNLYEGCRTLVSGFIFNPCEIEESQEEDDGFNDNVITSTPGVVSFGDGLSDDSEEEHDVSMTLSFTGTSKKQRVEKESLSPGAAKPQQRRKKSSEWVYPDSSSALLLVSILSILSPDRKTLDIVADSYVFPGETFDEKANESHLYHTESPFEILEICKMWTTSAGVLSDERLSTTKEDEMDNTETVPGLLVKMIRRAREMSPPSSPHHTCGYDLLAKLVEVGEGRFSAEDAEEIMSTVATNHKALRKSVKVREGLKAMQTKCMNSIYEWAEGPLLPLSKKLVTNYVFSNLCSLSELVRNQAVFSVGISFSQSSPSSQAEMARGLMASLPPLPLSDDEDVIEDAWREFSKNSCKDAKDRETMMHLRESMEETAIASLGEIVVCSSNVAVERQTFMTLLKLTATRPSLVVPLSKTLSAIAARKGYPSLKAFISDDLEYILKCWLDLGWELVSIPLIVCDPDVQLELLSCGLTQMEDENHEAVVAFTQHAPVREEVELDIEQLHLDSLHEFLHESAVMLIPIELTVVSREYKERSEGGKDEGFGWERLKETASLLLGNDSDESIAKLIRTYLHCIYGYVFPLINLEDNEKNQKLKDEGGEVLRTLQRMVSSDMVDRVTRKIPHQIVLRLLKLLSSRCFEDEDGERVIGNKAFFESIKWVADKCDGEGKSSSRKSIYAAASSSASEILLHLKNWFESAYTPATLKRHLMTLQHVLDTIIEEEGEGLGMAMCTVLALLEDEKFVTGESESTLVVLDMVEGLLTRIGEKGDSGSIEMVINNTVLVLINVYERETRKLDEKARDAETKFRVESIESIGLLGLEASRGGLWGWDGDQTGGGPSEASSRSRSKEEKEAEVVRLTVLKLLKSILLVNPVPPYLKDIDPLLPLPFVPLEDPLTVVLQEFESSRTRNNDVETALEDLRRFDRFCCRKSRRGGEDDTRSVIAMLGVVENAFELLDKLHGGGGLFLQDFIHYPLYYKALRHISGLCHRNMPRNIKVKAGEVVGRVGKWNWRGLGEGEGAMRALEGGKAINTRKITKEKHEDPMKALKSEILRNLGHYITGSKSTTALLAMETAHYVLATKDGGEVLKMLSRDEVARETLENIGSRGGNRKGHGVQNVGDIFHGTRRISCWDLKLWTCEDTTTEGYSRWICNLVTAIILCGYHNYDGTTRKKKKKSGVMDDDREATDGLDDFLGMCGSMSQKEANFAEAVFPAVVYDLLRKGAGSESVAWMVGSEESYTNHPLSSCFRHLLENPRTSPLALSSAISVLDFLRITTFNNFLLYGNHKKNAVSIKGKVYTEQPVASSSRRRSTTPDPAEEAKYNEGLGDPVEWEGLPYGCVLRLSGLDIASACLRARRPASALRYIEMYCDNVFGSSSDCLKNLGEARLRAVDGDVSGFGNHEMDDEWFKSKLIVLKEVLQKSYDMLGEDEAVIGVANSTIVLDMIDGNNTHSYYNDPMTRILKCDMKVSGGESSALGGLGRGLKELGMWSVMDGLLEGGKNDGELKELWHEGKWRAMNWDESLLRDGGIGDAGCEVLVPGRDAGYNELLHCCLGAAKENDSEIFGKSLIQAKELIAHEIGDTADGEGMLRTFFTSSVKLWSLLEVEGLGEVCFGSRVSELESNWKQWAAKCDDALPSFRGASSEGAVGIKRDLPFEQRNFINEVREVGMKIVLRNSRQQGSDEQALGVLLEFMDLRTQVATKDGFSREASGILERLVKAVGYARDSVKEGRWAEGGVLDEQQLEERYNFLRLKLHEAEILWAENDFMGATRLAKLIVDKENGKEGPSRDFLIKAMLRCGQWMAKSRTEGARNVLEKYLKPAVNLSRGARGGEEGFVDAAEAHLVLAEFVADGLDNIETRIGSLEWKKAKKAGEDREREYEACADMYDAKMAVFRKIPAAKSPGKNTQKSKELEADKKAKESELRDIHIHMRTLKKEIDMDKKSRASVESSAVEFLRHTLSNYQHGLSICGGEQDVTRHIFRFISIWLRNSDKEGVNKIMSRCADSIMSFVFVPLVYQLFSRVGTGGKEFQKALNSLVVKICTDHPHHGIVQLLTLANGANVGSGVSGRQSNTYLQNVQGGKSAAARGLIDQMKKKGGDLEKLISSMELLSTAYVNLAMSPTEKYHGSGKPKDISLSDVAGKNFVSLDKCLSGGSRSRMWGGPNVRLPAIFTMLPTLQKDGDYSLLIGSELVVGFEEKFQLTETGLHRPKIVHCIGESGKRYRQLVKGEDDIRQDAVMQQVFATVNRLLKGDEGAGHLLKISTYSVVPLSPTSGVLEWVLNTEPFGSFLLDQRARGSEGVGAHSRYYPGDWGNVLCRTHLKNASPSGKQAAYEEICKRFHPAFRFFFLERFSHETSAWHAARMNYSRSCAASSIVGHILGIGDRHTHNILISNKTGEVIHIDFGIVFEQGKVLTTPETIPFRLTRDMVDGMGVCGVEGVFSSSCNDVLRVLRANKETLLTILEVMTNDPLYKFLVSPVQKKKAQAERGEDDGDGSGTEDEEGDDDEEEGRGGGGIGNEFMTGSGEGGGGGEDDNDAATRALNKIASKLRGYEENVSESLSVEGQVSLLIGEARSVENLSKLYFGWAPWL</sequence>
<dbReference type="PROSITE" id="PS51189">
    <property type="entry name" value="FAT"/>
    <property type="match status" value="1"/>
</dbReference>
<feature type="domain" description="FAT" evidence="13">
    <location>
        <begin position="2110"/>
        <end position="2821"/>
    </location>
</feature>
<feature type="domain" description="PI3K/PI4K catalytic" evidence="12">
    <location>
        <begin position="2958"/>
        <end position="3276"/>
    </location>
</feature>
<evidence type="ECO:0000313" key="15">
    <source>
        <dbReference type="EMBL" id="GMH63419.1"/>
    </source>
</evidence>
<dbReference type="SMART" id="SM00146">
    <property type="entry name" value="PI3Kc"/>
    <property type="match status" value="1"/>
</dbReference>
<keyword evidence="3" id="KW-0723">Serine/threonine-protein kinase</keyword>
<evidence type="ECO:0000256" key="4">
    <source>
        <dbReference type="ARBA" id="ARBA00022679"/>
    </source>
</evidence>
<keyword evidence="8" id="KW-0067">ATP-binding</keyword>
<dbReference type="PANTHER" id="PTHR37079:SF4">
    <property type="entry name" value="SERINE_THREONINE-PROTEIN KINASE ATM"/>
    <property type="match status" value="1"/>
</dbReference>
<keyword evidence="6" id="KW-0227">DNA damage</keyword>
<dbReference type="GO" id="GO:0006281">
    <property type="term" value="P:DNA repair"/>
    <property type="evidence" value="ECO:0007669"/>
    <property type="project" value="InterPro"/>
</dbReference>
<evidence type="ECO:0000256" key="7">
    <source>
        <dbReference type="ARBA" id="ARBA00022777"/>
    </source>
</evidence>
<dbReference type="OrthoDB" id="381190at2759"/>
<feature type="compositionally biased region" description="Low complexity" evidence="11">
    <location>
        <begin position="423"/>
        <end position="440"/>
    </location>
</feature>
<evidence type="ECO:0000256" key="11">
    <source>
        <dbReference type="SAM" id="MobiDB-lite"/>
    </source>
</evidence>
<evidence type="ECO:0000259" key="12">
    <source>
        <dbReference type="PROSITE" id="PS50290"/>
    </source>
</evidence>
<evidence type="ECO:0000256" key="6">
    <source>
        <dbReference type="ARBA" id="ARBA00022763"/>
    </source>
</evidence>
<feature type="region of interest" description="Disordered" evidence="11">
    <location>
        <begin position="837"/>
        <end position="864"/>
    </location>
</feature>
<dbReference type="Gene3D" id="3.30.1010.10">
    <property type="entry name" value="Phosphatidylinositol 3-kinase Catalytic Subunit, Chain A, domain 4"/>
    <property type="match status" value="1"/>
</dbReference>
<evidence type="ECO:0000256" key="3">
    <source>
        <dbReference type="ARBA" id="ARBA00022527"/>
    </source>
</evidence>
<feature type="region of interest" description="Disordered" evidence="11">
    <location>
        <begin position="420"/>
        <end position="441"/>
    </location>
</feature>
<feature type="compositionally biased region" description="Gly residues" evidence="11">
    <location>
        <begin position="1593"/>
        <end position="1603"/>
    </location>
</feature>
<dbReference type="Pfam" id="PF00454">
    <property type="entry name" value="PI3_PI4_kinase"/>
    <property type="match status" value="1"/>
</dbReference>
<dbReference type="InterPro" id="IPR018936">
    <property type="entry name" value="PI3/4_kinase_CS"/>
</dbReference>
<reference evidence="16" key="1">
    <citation type="journal article" date="2023" name="Commun. Biol.">
        <title>Genome analysis of Parmales, the sister group of diatoms, reveals the evolutionary specialization of diatoms from phago-mixotrophs to photoautotrophs.</title>
        <authorList>
            <person name="Ban H."/>
            <person name="Sato S."/>
            <person name="Yoshikawa S."/>
            <person name="Yamada K."/>
            <person name="Nakamura Y."/>
            <person name="Ichinomiya M."/>
            <person name="Sato N."/>
            <person name="Blanc-Mathieu R."/>
            <person name="Endo H."/>
            <person name="Kuwata A."/>
            <person name="Ogata H."/>
        </authorList>
    </citation>
    <scope>NUCLEOTIDE SEQUENCE [LARGE SCALE GENOMIC DNA]</scope>
    <source>
        <strain evidence="16">NIES 3701</strain>
    </source>
</reference>
<dbReference type="Gene3D" id="1.10.1070.11">
    <property type="entry name" value="Phosphatidylinositol 3-/4-kinase, catalytic domain"/>
    <property type="match status" value="1"/>
</dbReference>
<keyword evidence="16" id="KW-1185">Reference proteome</keyword>
<dbReference type="GO" id="GO:0005524">
    <property type="term" value="F:ATP binding"/>
    <property type="evidence" value="ECO:0007669"/>
    <property type="project" value="UniProtKB-KW"/>
</dbReference>
<comment type="caution">
    <text evidence="15">The sequence shown here is derived from an EMBL/GenBank/DDBJ whole genome shotgun (WGS) entry which is preliminary data.</text>
</comment>
<accession>A0A9W6ZZX2</accession>